<proteinExistence type="predicted"/>
<keyword evidence="1" id="KW-0472">Membrane</keyword>
<keyword evidence="3" id="KW-1185">Reference proteome</keyword>
<evidence type="ECO:0000313" key="3">
    <source>
        <dbReference type="Proteomes" id="UP000799764"/>
    </source>
</evidence>
<gene>
    <name evidence="2" type="ORF">P171DRAFT_287254</name>
</gene>
<keyword evidence="1" id="KW-0812">Transmembrane</keyword>
<name>A0A9P4PH64_9PLEO</name>
<evidence type="ECO:0000313" key="2">
    <source>
        <dbReference type="EMBL" id="KAF2444999.1"/>
    </source>
</evidence>
<sequence length="112" mass="12656">MLRRVVVCAAKRNADKQVMCGSTFAESWKRWFAESRTGEWIERRHLDSAICVLTHVRSILLVMGVMIMMGAMDGRQDKFGIKVQRIVQSVEPEKINEHQSGGVASFSSVDKT</sequence>
<dbReference type="Proteomes" id="UP000799764">
    <property type="component" value="Unassembled WGS sequence"/>
</dbReference>
<reference evidence="2" key="1">
    <citation type="journal article" date="2020" name="Stud. Mycol.">
        <title>101 Dothideomycetes genomes: a test case for predicting lifestyles and emergence of pathogens.</title>
        <authorList>
            <person name="Haridas S."/>
            <person name="Albert R."/>
            <person name="Binder M."/>
            <person name="Bloem J."/>
            <person name="Labutti K."/>
            <person name="Salamov A."/>
            <person name="Andreopoulos B."/>
            <person name="Baker S."/>
            <person name="Barry K."/>
            <person name="Bills G."/>
            <person name="Bluhm B."/>
            <person name="Cannon C."/>
            <person name="Castanera R."/>
            <person name="Culley D."/>
            <person name="Daum C."/>
            <person name="Ezra D."/>
            <person name="Gonzalez J."/>
            <person name="Henrissat B."/>
            <person name="Kuo A."/>
            <person name="Liang C."/>
            <person name="Lipzen A."/>
            <person name="Lutzoni F."/>
            <person name="Magnuson J."/>
            <person name="Mondo S."/>
            <person name="Nolan M."/>
            <person name="Ohm R."/>
            <person name="Pangilinan J."/>
            <person name="Park H.-J."/>
            <person name="Ramirez L."/>
            <person name="Alfaro M."/>
            <person name="Sun H."/>
            <person name="Tritt A."/>
            <person name="Yoshinaga Y."/>
            <person name="Zwiers L.-H."/>
            <person name="Turgeon B."/>
            <person name="Goodwin S."/>
            <person name="Spatafora J."/>
            <person name="Crous P."/>
            <person name="Grigoriev I."/>
        </authorList>
    </citation>
    <scope>NUCLEOTIDE SEQUENCE</scope>
    <source>
        <strain evidence="2">CBS 690.94</strain>
    </source>
</reference>
<feature type="transmembrane region" description="Helical" evidence="1">
    <location>
        <begin position="52"/>
        <end position="72"/>
    </location>
</feature>
<keyword evidence="1" id="KW-1133">Transmembrane helix</keyword>
<protein>
    <submittedName>
        <fullName evidence="2">Uncharacterized protein</fullName>
    </submittedName>
</protein>
<accession>A0A9P4PH64</accession>
<comment type="caution">
    <text evidence="2">The sequence shown here is derived from an EMBL/GenBank/DDBJ whole genome shotgun (WGS) entry which is preliminary data.</text>
</comment>
<dbReference type="EMBL" id="MU001500">
    <property type="protein sequence ID" value="KAF2444999.1"/>
    <property type="molecule type" value="Genomic_DNA"/>
</dbReference>
<dbReference type="AlphaFoldDB" id="A0A9P4PH64"/>
<evidence type="ECO:0000256" key="1">
    <source>
        <dbReference type="SAM" id="Phobius"/>
    </source>
</evidence>
<organism evidence="2 3">
    <name type="scientific">Karstenula rhodostoma CBS 690.94</name>
    <dbReference type="NCBI Taxonomy" id="1392251"/>
    <lineage>
        <taxon>Eukaryota</taxon>
        <taxon>Fungi</taxon>
        <taxon>Dikarya</taxon>
        <taxon>Ascomycota</taxon>
        <taxon>Pezizomycotina</taxon>
        <taxon>Dothideomycetes</taxon>
        <taxon>Pleosporomycetidae</taxon>
        <taxon>Pleosporales</taxon>
        <taxon>Massarineae</taxon>
        <taxon>Didymosphaeriaceae</taxon>
        <taxon>Karstenula</taxon>
    </lineage>
</organism>